<sequence length="63" mass="6992">IASIAGSQIIKNNIITNCGDGVYIDPKSSATSIDNIFTPAPEESRRVWKYGNYEIPVFDYPKI</sequence>
<organism evidence="1 2">
    <name type="scientific">Candidatus Magasanikbacteria bacterium GW2011_GWA2_46_17</name>
    <dbReference type="NCBI Taxonomy" id="1619042"/>
    <lineage>
        <taxon>Bacteria</taxon>
        <taxon>Candidatus Magasanikiibacteriota</taxon>
    </lineage>
</organism>
<proteinExistence type="predicted"/>
<protein>
    <submittedName>
        <fullName evidence="1">Uncharacterized protein</fullName>
    </submittedName>
</protein>
<dbReference type="AlphaFoldDB" id="A0A0G1P044"/>
<evidence type="ECO:0000313" key="1">
    <source>
        <dbReference type="EMBL" id="KKU26289.1"/>
    </source>
</evidence>
<reference evidence="1 2" key="1">
    <citation type="journal article" date="2015" name="Nature">
        <title>rRNA introns, odd ribosomes, and small enigmatic genomes across a large radiation of phyla.</title>
        <authorList>
            <person name="Brown C.T."/>
            <person name="Hug L.A."/>
            <person name="Thomas B.C."/>
            <person name="Sharon I."/>
            <person name="Castelle C.J."/>
            <person name="Singh A."/>
            <person name="Wilkins M.J."/>
            <person name="Williams K.H."/>
            <person name="Banfield J.F."/>
        </authorList>
    </citation>
    <scope>NUCLEOTIDE SEQUENCE [LARGE SCALE GENOMIC DNA]</scope>
</reference>
<accession>A0A0G1P044</accession>
<name>A0A0G1P044_9BACT</name>
<feature type="non-terminal residue" evidence="1">
    <location>
        <position position="1"/>
    </location>
</feature>
<gene>
    <name evidence="1" type="ORF">UX39_C0010G0001</name>
</gene>
<dbReference type="Proteomes" id="UP000034175">
    <property type="component" value="Unassembled WGS sequence"/>
</dbReference>
<evidence type="ECO:0000313" key="2">
    <source>
        <dbReference type="Proteomes" id="UP000034175"/>
    </source>
</evidence>
<dbReference type="EMBL" id="LCMA01000010">
    <property type="protein sequence ID" value="KKU26289.1"/>
    <property type="molecule type" value="Genomic_DNA"/>
</dbReference>
<comment type="caution">
    <text evidence="1">The sequence shown here is derived from an EMBL/GenBank/DDBJ whole genome shotgun (WGS) entry which is preliminary data.</text>
</comment>